<accession>A0A1X7J4Z8</accession>
<dbReference type="GO" id="GO:0003677">
    <property type="term" value="F:DNA binding"/>
    <property type="evidence" value="ECO:0007669"/>
    <property type="project" value="UniProtKB-KW"/>
</dbReference>
<dbReference type="PANTHER" id="PTHR46797:SF1">
    <property type="entry name" value="METHYLPHOSPHONATE SYNTHASE"/>
    <property type="match status" value="1"/>
</dbReference>
<dbReference type="GO" id="GO:0005829">
    <property type="term" value="C:cytosol"/>
    <property type="evidence" value="ECO:0007669"/>
    <property type="project" value="TreeGrafter"/>
</dbReference>
<evidence type="ECO:0000313" key="4">
    <source>
        <dbReference type="Proteomes" id="UP000193804"/>
    </source>
</evidence>
<dbReference type="Pfam" id="PF01381">
    <property type="entry name" value="HTH_3"/>
    <property type="match status" value="1"/>
</dbReference>
<proteinExistence type="predicted"/>
<dbReference type="AlphaFoldDB" id="A0A1X7J4Z8"/>
<keyword evidence="1 3" id="KW-0238">DNA-binding</keyword>
<evidence type="ECO:0000313" key="3">
    <source>
        <dbReference type="EMBL" id="SMG22751.1"/>
    </source>
</evidence>
<dbReference type="CDD" id="cd00093">
    <property type="entry name" value="HTH_XRE"/>
    <property type="match status" value="1"/>
</dbReference>
<feature type="domain" description="HTH cro/C1-type" evidence="2">
    <location>
        <begin position="23"/>
        <end position="77"/>
    </location>
</feature>
<evidence type="ECO:0000256" key="1">
    <source>
        <dbReference type="ARBA" id="ARBA00023125"/>
    </source>
</evidence>
<keyword evidence="4" id="KW-1185">Reference proteome</keyword>
<reference evidence="4" key="1">
    <citation type="submission" date="2017-04" db="EMBL/GenBank/DDBJ databases">
        <authorList>
            <person name="Varghese N."/>
            <person name="Submissions S."/>
        </authorList>
    </citation>
    <scope>NUCLEOTIDE SEQUENCE [LARGE SCALE GENOMIC DNA]</scope>
    <source>
        <strain evidence="4">DSM 4125</strain>
    </source>
</reference>
<protein>
    <submittedName>
        <fullName evidence="3">DNA-binding transcriptional regulator, XRE-family HTH domain</fullName>
    </submittedName>
</protein>
<dbReference type="SMART" id="SM00530">
    <property type="entry name" value="HTH_XRE"/>
    <property type="match status" value="1"/>
</dbReference>
<dbReference type="Proteomes" id="UP000193804">
    <property type="component" value="Unassembled WGS sequence"/>
</dbReference>
<dbReference type="InterPro" id="IPR010982">
    <property type="entry name" value="Lambda_DNA-bd_dom_sf"/>
</dbReference>
<dbReference type="EMBL" id="FXAW01000002">
    <property type="protein sequence ID" value="SMG22751.1"/>
    <property type="molecule type" value="Genomic_DNA"/>
</dbReference>
<sequence>MFWIFFSIYFYKVDINIKIGEQLAQLRKQKGYTQEHLASILELHEDYIGKIERGQRNPSVKTLLLILDNLKIKYSDFFALLEDA</sequence>
<dbReference type="PROSITE" id="PS50943">
    <property type="entry name" value="HTH_CROC1"/>
    <property type="match status" value="1"/>
</dbReference>
<dbReference type="STRING" id="1028.SAMN05661096_01295"/>
<dbReference type="SUPFAM" id="SSF47413">
    <property type="entry name" value="lambda repressor-like DNA-binding domains"/>
    <property type="match status" value="1"/>
</dbReference>
<dbReference type="PANTHER" id="PTHR46797">
    <property type="entry name" value="HTH-TYPE TRANSCRIPTIONAL REGULATOR"/>
    <property type="match status" value="1"/>
</dbReference>
<organism evidence="3 4">
    <name type="scientific">Marivirga sericea</name>
    <dbReference type="NCBI Taxonomy" id="1028"/>
    <lineage>
        <taxon>Bacteria</taxon>
        <taxon>Pseudomonadati</taxon>
        <taxon>Bacteroidota</taxon>
        <taxon>Cytophagia</taxon>
        <taxon>Cytophagales</taxon>
        <taxon>Marivirgaceae</taxon>
        <taxon>Marivirga</taxon>
    </lineage>
</organism>
<dbReference type="Gene3D" id="1.10.260.40">
    <property type="entry name" value="lambda repressor-like DNA-binding domains"/>
    <property type="match status" value="1"/>
</dbReference>
<dbReference type="GO" id="GO:0003700">
    <property type="term" value="F:DNA-binding transcription factor activity"/>
    <property type="evidence" value="ECO:0007669"/>
    <property type="project" value="TreeGrafter"/>
</dbReference>
<dbReference type="InterPro" id="IPR050807">
    <property type="entry name" value="TransReg_Diox_bact_type"/>
</dbReference>
<dbReference type="InterPro" id="IPR001387">
    <property type="entry name" value="Cro/C1-type_HTH"/>
</dbReference>
<gene>
    <name evidence="3" type="ORF">SAMN05661096_01295</name>
</gene>
<evidence type="ECO:0000259" key="2">
    <source>
        <dbReference type="PROSITE" id="PS50943"/>
    </source>
</evidence>
<name>A0A1X7J4Z8_9BACT</name>